<evidence type="ECO:0000313" key="2">
    <source>
        <dbReference type="EMBL" id="MYD91600.1"/>
    </source>
</evidence>
<organism evidence="2">
    <name type="scientific">Caldilineaceae bacterium SB0662_bin_9</name>
    <dbReference type="NCBI Taxonomy" id="2605258"/>
    <lineage>
        <taxon>Bacteria</taxon>
        <taxon>Bacillati</taxon>
        <taxon>Chloroflexota</taxon>
        <taxon>Caldilineae</taxon>
        <taxon>Caldilineales</taxon>
        <taxon>Caldilineaceae</taxon>
    </lineage>
</organism>
<protein>
    <submittedName>
        <fullName evidence="2">DinB family protein</fullName>
    </submittedName>
</protein>
<dbReference type="Pfam" id="PF12867">
    <property type="entry name" value="DinB_2"/>
    <property type="match status" value="1"/>
</dbReference>
<reference evidence="2" key="1">
    <citation type="submission" date="2019-09" db="EMBL/GenBank/DDBJ databases">
        <title>Characterisation of the sponge microbiome using genome-centric metagenomics.</title>
        <authorList>
            <person name="Engelberts J.P."/>
            <person name="Robbins S.J."/>
            <person name="De Goeij J.M."/>
            <person name="Aranda M."/>
            <person name="Bell S.C."/>
            <person name="Webster N.S."/>
        </authorList>
    </citation>
    <scope>NUCLEOTIDE SEQUENCE</scope>
    <source>
        <strain evidence="2">SB0662_bin_9</strain>
    </source>
</reference>
<dbReference type="InterPro" id="IPR024775">
    <property type="entry name" value="DinB-like"/>
</dbReference>
<proteinExistence type="predicted"/>
<dbReference type="EMBL" id="VXPY01000104">
    <property type="protein sequence ID" value="MYD91600.1"/>
    <property type="molecule type" value="Genomic_DNA"/>
</dbReference>
<dbReference type="SUPFAM" id="SSF109854">
    <property type="entry name" value="DinB/YfiT-like putative metalloenzymes"/>
    <property type="match status" value="2"/>
</dbReference>
<evidence type="ECO:0000259" key="1">
    <source>
        <dbReference type="Pfam" id="PF12867"/>
    </source>
</evidence>
<feature type="domain" description="DinB-like" evidence="1">
    <location>
        <begin position="84"/>
        <end position="132"/>
    </location>
</feature>
<accession>A0A6B1DUU9</accession>
<name>A0A6B1DUU9_9CHLR</name>
<gene>
    <name evidence="2" type="ORF">F4Y08_14930</name>
</gene>
<sequence>MQREELNSLLAEIRGVRDRTMAELSDIPESDFAVPVDLPRWDEVRRVLLRFGEHMREHANQIEKAREDLQRSRTMPQHMLAEAERAWGQVLAATTGLADSDLDTAPEPGSWSVRTVLAHMLETEQRYLDAVRRARAGAPDQD</sequence>
<dbReference type="AlphaFoldDB" id="A0A6B1DUU9"/>
<dbReference type="Gene3D" id="1.20.120.450">
    <property type="entry name" value="dinb family like domain"/>
    <property type="match status" value="2"/>
</dbReference>
<dbReference type="InterPro" id="IPR034660">
    <property type="entry name" value="DinB/YfiT-like"/>
</dbReference>
<comment type="caution">
    <text evidence="2">The sequence shown here is derived from an EMBL/GenBank/DDBJ whole genome shotgun (WGS) entry which is preliminary data.</text>
</comment>